<name>A0A015T339_BACFG</name>
<comment type="caution">
    <text evidence="1">The sequence shown here is derived from an EMBL/GenBank/DDBJ whole genome shotgun (WGS) entry which is preliminary data.</text>
</comment>
<dbReference type="InterPro" id="IPR024353">
    <property type="entry name" value="DUF3871"/>
</dbReference>
<evidence type="ECO:0000313" key="1">
    <source>
        <dbReference type="EMBL" id="EXY76957.1"/>
    </source>
</evidence>
<proteinExistence type="predicted"/>
<sequence length="344" mass="39246">METLQIMPAVAQNQSRFNLGEYAEEAILVEEVAVPKRVNHFIEANTQEVTLQHLQQDCIIPSFASMEETISHQSFIGAVVDAAKDYFHGEQFDMPEIRISHPINGRIPSALGKKASELTDEEKTLFYQRMCFCFEIPSIVHDEYGNRLALSIGGVRAYNEINLYSKKSVEKFKIFIGFRNRVCSNLMLTTDSLQDRVEVLSVQELYAAALNLFHAYNPSKDLHLLRTLGQMSISTSEFCQIIGRMRLYQALNPNQQRELPRLLLGDSQINAACRAFVSDNNFKSTGDSITGWQLLNLLNGSVKSSYIDNFWRRILTALNLYREYNELNRGIQNTLGSWAKWIVD</sequence>
<evidence type="ECO:0008006" key="3">
    <source>
        <dbReference type="Google" id="ProtNLM"/>
    </source>
</evidence>
<dbReference type="AlphaFoldDB" id="A0A015T339"/>
<gene>
    <name evidence="1" type="ORF">M124_4143</name>
</gene>
<dbReference type="EMBL" id="JGCY01000054">
    <property type="protein sequence ID" value="EXY76957.1"/>
    <property type="molecule type" value="Genomic_DNA"/>
</dbReference>
<protein>
    <recommendedName>
        <fullName evidence="3">DUF3871 family protein</fullName>
    </recommendedName>
</protein>
<accession>A0A015T339</accession>
<dbReference type="Pfam" id="PF12987">
    <property type="entry name" value="DUF3871"/>
    <property type="match status" value="1"/>
</dbReference>
<evidence type="ECO:0000313" key="2">
    <source>
        <dbReference type="Proteomes" id="UP000020529"/>
    </source>
</evidence>
<organism evidence="1 2">
    <name type="scientific">Bacteroides fragilis str. 3988T(B)14</name>
    <dbReference type="NCBI Taxonomy" id="1339315"/>
    <lineage>
        <taxon>Bacteria</taxon>
        <taxon>Pseudomonadati</taxon>
        <taxon>Bacteroidota</taxon>
        <taxon>Bacteroidia</taxon>
        <taxon>Bacteroidales</taxon>
        <taxon>Bacteroidaceae</taxon>
        <taxon>Bacteroides</taxon>
    </lineage>
</organism>
<dbReference type="Proteomes" id="UP000020529">
    <property type="component" value="Unassembled WGS sequence"/>
</dbReference>
<dbReference type="PATRIC" id="fig|1339315.3.peg.141"/>
<reference evidence="1 2" key="1">
    <citation type="submission" date="2014-02" db="EMBL/GenBank/DDBJ databases">
        <authorList>
            <person name="Sears C."/>
            <person name="Carroll K."/>
            <person name="Sack B.R."/>
            <person name="Qadri F."/>
            <person name="Myers L.L."/>
            <person name="Chung G.-T."/>
            <person name="Escheverria P."/>
            <person name="Fraser C.M."/>
            <person name="Sadzewicz L."/>
            <person name="Shefchek K.A."/>
            <person name="Tallon L."/>
            <person name="Das S.P."/>
            <person name="Daugherty S."/>
            <person name="Mongodin E.F."/>
        </authorList>
    </citation>
    <scope>NUCLEOTIDE SEQUENCE [LARGE SCALE GENOMIC DNA]</scope>
    <source>
        <strain evidence="2">3988T(B)14</strain>
    </source>
</reference>